<dbReference type="PANTHER" id="PTHR33799:SF1">
    <property type="entry name" value="PTS SYSTEM MANNOSE-SPECIFIC EIIAB COMPONENT-RELATED"/>
    <property type="match status" value="1"/>
</dbReference>
<dbReference type="EMBL" id="UHFX01000003">
    <property type="protein sequence ID" value="SUO03293.1"/>
    <property type="molecule type" value="Genomic_DNA"/>
</dbReference>
<dbReference type="Proteomes" id="UP000255523">
    <property type="component" value="Unassembled WGS sequence"/>
</dbReference>
<evidence type="ECO:0000259" key="2">
    <source>
        <dbReference type="PROSITE" id="PS51096"/>
    </source>
</evidence>
<dbReference type="RefSeq" id="WP_081637645.1">
    <property type="nucleotide sequence ID" value="NZ_UHFX01000003.1"/>
</dbReference>
<dbReference type="SUPFAM" id="SSF53062">
    <property type="entry name" value="PTS system fructose IIA component-like"/>
    <property type="match status" value="1"/>
</dbReference>
<proteinExistence type="predicted"/>
<name>A0A380LJ49_9FIRM</name>
<accession>A0A380LJ49</accession>
<dbReference type="InterPro" id="IPR004701">
    <property type="entry name" value="PTS_EIIA_man-typ"/>
</dbReference>
<feature type="domain" description="PTS EIIA type-4" evidence="2">
    <location>
        <begin position="1"/>
        <end position="128"/>
    </location>
</feature>
<reference evidence="3 4" key="1">
    <citation type="submission" date="2018-06" db="EMBL/GenBank/DDBJ databases">
        <authorList>
            <consortium name="Pathogen Informatics"/>
            <person name="Doyle S."/>
        </authorList>
    </citation>
    <scope>NUCLEOTIDE SEQUENCE [LARGE SCALE GENOMIC DNA]</scope>
    <source>
        <strain evidence="3 4">NCTC11087</strain>
    </source>
</reference>
<dbReference type="OrthoDB" id="9799827at2"/>
<dbReference type="InterPro" id="IPR036662">
    <property type="entry name" value="PTS_EIIA_man-typ_sf"/>
</dbReference>
<evidence type="ECO:0000256" key="1">
    <source>
        <dbReference type="ARBA" id="ARBA00022679"/>
    </source>
</evidence>
<dbReference type="GeneID" id="77461148"/>
<sequence length="147" mass="16677">MCRLLLLSHSELSKSFYQTIELIMGKPSPKISYLTLPYGQDMDMYQQMVEEQVLESEDEGILILTDLFGGSPFMISTRVYEKYCKKISIEIICGMNLSMVVEVASALKQNLSLDVMKQIALDSGHKGIIDFSELLSNTLPKRKENEK</sequence>
<protein>
    <submittedName>
        <fullName evidence="3">PTS system transporter subunit IIA</fullName>
    </submittedName>
</protein>
<evidence type="ECO:0000313" key="3">
    <source>
        <dbReference type="EMBL" id="SUO03293.1"/>
    </source>
</evidence>
<keyword evidence="1" id="KW-0808">Transferase</keyword>
<dbReference type="AlphaFoldDB" id="A0A380LJ49"/>
<organism evidence="3 4">
    <name type="scientific">Faecalicoccus pleomorphus</name>
    <dbReference type="NCBI Taxonomy" id="1323"/>
    <lineage>
        <taxon>Bacteria</taxon>
        <taxon>Bacillati</taxon>
        <taxon>Bacillota</taxon>
        <taxon>Erysipelotrichia</taxon>
        <taxon>Erysipelotrichales</taxon>
        <taxon>Erysipelotrichaceae</taxon>
        <taxon>Faecalicoccus</taxon>
    </lineage>
</organism>
<dbReference type="GO" id="GO:0016020">
    <property type="term" value="C:membrane"/>
    <property type="evidence" value="ECO:0007669"/>
    <property type="project" value="InterPro"/>
</dbReference>
<dbReference type="Gene3D" id="3.40.50.510">
    <property type="entry name" value="Phosphotransferase system, mannose-type IIA component"/>
    <property type="match status" value="1"/>
</dbReference>
<keyword evidence="4" id="KW-1185">Reference proteome</keyword>
<dbReference type="PROSITE" id="PS51096">
    <property type="entry name" value="PTS_EIIA_TYPE_4"/>
    <property type="match status" value="1"/>
</dbReference>
<dbReference type="PANTHER" id="PTHR33799">
    <property type="entry name" value="PTS PERMEASE-RELATED-RELATED"/>
    <property type="match status" value="1"/>
</dbReference>
<dbReference type="InterPro" id="IPR051471">
    <property type="entry name" value="Bacterial_PTS_sugar_comp"/>
</dbReference>
<dbReference type="GO" id="GO:0016740">
    <property type="term" value="F:transferase activity"/>
    <property type="evidence" value="ECO:0007669"/>
    <property type="project" value="UniProtKB-KW"/>
</dbReference>
<dbReference type="Pfam" id="PF03610">
    <property type="entry name" value="EIIA-man"/>
    <property type="match status" value="1"/>
</dbReference>
<gene>
    <name evidence="3" type="primary">manX_2</name>
    <name evidence="3" type="ORF">NCTC11087_00149</name>
</gene>
<dbReference type="GO" id="GO:0009401">
    <property type="term" value="P:phosphoenolpyruvate-dependent sugar phosphotransferase system"/>
    <property type="evidence" value="ECO:0007669"/>
    <property type="project" value="InterPro"/>
</dbReference>
<evidence type="ECO:0000313" key="4">
    <source>
        <dbReference type="Proteomes" id="UP000255523"/>
    </source>
</evidence>